<evidence type="ECO:0000313" key="3">
    <source>
        <dbReference type="Proteomes" id="UP000254330"/>
    </source>
</evidence>
<comment type="caution">
    <text evidence="1">The sequence shown here is derived from an EMBL/GenBank/DDBJ whole genome shotgun (WGS) entry which is preliminary data.</text>
</comment>
<dbReference type="EMBL" id="SNZG01000013">
    <property type="protein sequence ID" value="TDR39050.1"/>
    <property type="molecule type" value="Genomic_DNA"/>
</dbReference>
<reference evidence="1 3" key="1">
    <citation type="submission" date="2018-06" db="EMBL/GenBank/DDBJ databases">
        <authorList>
            <consortium name="Pathogen Informatics"/>
            <person name="Doyle S."/>
        </authorList>
    </citation>
    <scope>NUCLEOTIDE SEQUENCE [LARGE SCALE GENOMIC DNA]</scope>
    <source>
        <strain evidence="1 3">NCTC10597</strain>
    </source>
</reference>
<dbReference type="AlphaFoldDB" id="A0A8B4QA45"/>
<gene>
    <name evidence="2" type="ORF">DFR61_11346</name>
    <name evidence="1" type="ORF">NCTC10597_01273</name>
</gene>
<dbReference type="Proteomes" id="UP000294641">
    <property type="component" value="Unassembled WGS sequence"/>
</dbReference>
<reference evidence="2 4" key="2">
    <citation type="submission" date="2019-03" db="EMBL/GenBank/DDBJ databases">
        <title>Genomic Encyclopedia of Type Strains, Phase IV (KMG-IV): sequencing the most valuable type-strain genomes for metagenomic binning, comparative biology and taxonomic classification.</title>
        <authorList>
            <person name="Goeker M."/>
        </authorList>
    </citation>
    <scope>NUCLEOTIDE SEQUENCE [LARGE SCALE GENOMIC DNA]</scope>
    <source>
        <strain evidence="2 4">DSM 20580</strain>
    </source>
</reference>
<protein>
    <submittedName>
        <fullName evidence="1">Uncharacterized protein</fullName>
    </submittedName>
</protein>
<dbReference type="EMBL" id="UGNP01000001">
    <property type="protein sequence ID" value="STX09586.1"/>
    <property type="molecule type" value="Genomic_DNA"/>
</dbReference>
<evidence type="ECO:0000313" key="2">
    <source>
        <dbReference type="EMBL" id="TDR39050.1"/>
    </source>
</evidence>
<accession>A0A8B4QA45</accession>
<sequence>MNQIKLREGVINQIAVAKDYILLQTTACIYHLPLTTEILHSSTGKSMQVSNLKKGYYFHEYSYNGQHLLAVNEKDSFYGVFHGEYHEKNHLIDDQLMMNIHPKTKKYGSSLVDGAQVIAFCQLMTRSIPPQSTPEALFIFKKRGKSN</sequence>
<evidence type="ECO:0000313" key="4">
    <source>
        <dbReference type="Proteomes" id="UP000294641"/>
    </source>
</evidence>
<dbReference type="OrthoDB" id="1684927at2"/>
<dbReference type="Proteomes" id="UP000254330">
    <property type="component" value="Unassembled WGS sequence"/>
</dbReference>
<organism evidence="1 3">
    <name type="scientific">Kurthia zopfii</name>
    <dbReference type="NCBI Taxonomy" id="1650"/>
    <lineage>
        <taxon>Bacteria</taxon>
        <taxon>Bacillati</taxon>
        <taxon>Bacillota</taxon>
        <taxon>Bacilli</taxon>
        <taxon>Bacillales</taxon>
        <taxon>Caryophanaceae</taxon>
        <taxon>Kurthia</taxon>
    </lineage>
</organism>
<keyword evidence="4" id="KW-1185">Reference proteome</keyword>
<proteinExistence type="predicted"/>
<evidence type="ECO:0000313" key="1">
    <source>
        <dbReference type="EMBL" id="STX09586.1"/>
    </source>
</evidence>
<name>A0A8B4QA45_9BACL</name>
<dbReference type="RefSeq" id="WP_109349459.1">
    <property type="nucleotide sequence ID" value="NZ_BJUE01000027.1"/>
</dbReference>